<dbReference type="Pfam" id="PF12567">
    <property type="entry name" value="CD45"/>
    <property type="match status" value="1"/>
</dbReference>
<dbReference type="InterPro" id="IPR003961">
    <property type="entry name" value="FN3_dom"/>
</dbReference>
<organism evidence="3 4">
    <name type="scientific">Podarcis lilfordi</name>
    <name type="common">Lilford's wall lizard</name>
    <dbReference type="NCBI Taxonomy" id="74358"/>
    <lineage>
        <taxon>Eukaryota</taxon>
        <taxon>Metazoa</taxon>
        <taxon>Chordata</taxon>
        <taxon>Craniata</taxon>
        <taxon>Vertebrata</taxon>
        <taxon>Euteleostomi</taxon>
        <taxon>Lepidosauria</taxon>
        <taxon>Squamata</taxon>
        <taxon>Bifurcata</taxon>
        <taxon>Unidentata</taxon>
        <taxon>Episquamata</taxon>
        <taxon>Laterata</taxon>
        <taxon>Lacertibaenia</taxon>
        <taxon>Lacertidae</taxon>
        <taxon>Podarcis</taxon>
    </lineage>
</organism>
<evidence type="ECO:0000313" key="4">
    <source>
        <dbReference type="Proteomes" id="UP001178461"/>
    </source>
</evidence>
<proteinExistence type="predicted"/>
<feature type="signal peptide" evidence="1">
    <location>
        <begin position="1"/>
        <end position="18"/>
    </location>
</feature>
<dbReference type="SUPFAM" id="SSF49265">
    <property type="entry name" value="Fibronectin type III"/>
    <property type="match status" value="1"/>
</dbReference>
<dbReference type="AlphaFoldDB" id="A0AA35P8Z4"/>
<dbReference type="InterPro" id="IPR013783">
    <property type="entry name" value="Ig-like_fold"/>
</dbReference>
<dbReference type="GO" id="GO:0050852">
    <property type="term" value="P:T cell receptor signaling pathway"/>
    <property type="evidence" value="ECO:0007669"/>
    <property type="project" value="InterPro"/>
</dbReference>
<gene>
    <name evidence="3" type="ORF">PODLI_1B017920</name>
</gene>
<feature type="domain" description="Fibronectin type-III" evidence="2">
    <location>
        <begin position="225"/>
        <end position="314"/>
    </location>
</feature>
<evidence type="ECO:0000259" key="2">
    <source>
        <dbReference type="PROSITE" id="PS50853"/>
    </source>
</evidence>
<evidence type="ECO:0000256" key="1">
    <source>
        <dbReference type="SAM" id="SignalP"/>
    </source>
</evidence>
<reference evidence="3" key="1">
    <citation type="submission" date="2022-12" db="EMBL/GenBank/DDBJ databases">
        <authorList>
            <person name="Alioto T."/>
            <person name="Alioto T."/>
            <person name="Gomez Garrido J."/>
        </authorList>
    </citation>
    <scope>NUCLEOTIDE SEQUENCE</scope>
</reference>
<evidence type="ECO:0000313" key="3">
    <source>
        <dbReference type="EMBL" id="CAI5776588.1"/>
    </source>
</evidence>
<dbReference type="EMBL" id="OX395131">
    <property type="protein sequence ID" value="CAI5776588.1"/>
    <property type="molecule type" value="Genomic_DNA"/>
</dbReference>
<feature type="chain" id="PRO_5041268509" evidence="1">
    <location>
        <begin position="19"/>
        <end position="497"/>
    </location>
</feature>
<keyword evidence="1" id="KW-0732">Signal</keyword>
<protein>
    <submittedName>
        <fullName evidence="3">Receptor-type tyrosine-protein phosphatase C isoform X4</fullName>
    </submittedName>
</protein>
<dbReference type="Gene3D" id="2.60.40.10">
    <property type="entry name" value="Immunoglobulins"/>
    <property type="match status" value="1"/>
</dbReference>
<name>A0AA35P8Z4_9SAUR</name>
<dbReference type="GO" id="GO:0004725">
    <property type="term" value="F:protein tyrosine phosphatase activity"/>
    <property type="evidence" value="ECO:0007669"/>
    <property type="project" value="InterPro"/>
</dbReference>
<dbReference type="InterPro" id="IPR016335">
    <property type="entry name" value="Ptprc"/>
</dbReference>
<sequence length="497" mass="55898">MFLWTELLVFGFALIVDAQDTDPSLIIFDNSSRKGGAPIDWNQTNVDPNFEVPDSVQTILDPDFEDPGPPLPPMSESFWGDFGRKGGPPYRLVDCGRRTISVARYEYNSQGATAELKVTKKPELRNVRCENAHCTWDKDRNTLAGLQECDEYKIVASFNGCGDLTLSVHVPPGKNFPPTEEQNGCTVTGLSPNKNYNCSSEIWYNDKNVKTGNKQLTTDYGKPTPVRELQVDPLNQEISAVKIKCREPEQINGPEEKYYLYFLDMETMIEANESCYFAVINLCHSTTYQFKVIFYNGKYSSDPVISDPVRRRHVVNNYGNLVTCLAFLITGKSLALLLLLHKIHNLIIKNSRDQDVPMQPLNRGWYSPTSGKDYENCGPQNTTMDVAEQTEPLTGSQMCTSVRSPGNRIEHREENELNMGGTFSTATSILTLSAFDRETRLSSSEILAASAFRPGSHNKCNSFRKTSDFLETEVKREREGRVVLEKSVKIVCDITLL</sequence>
<keyword evidence="4" id="KW-1185">Reference proteome</keyword>
<dbReference type="Proteomes" id="UP001178461">
    <property type="component" value="Chromosome 6"/>
</dbReference>
<keyword evidence="3" id="KW-0675">Receptor</keyword>
<accession>A0AA35P8Z4</accession>
<dbReference type="InterPro" id="IPR036116">
    <property type="entry name" value="FN3_sf"/>
</dbReference>
<dbReference type="PROSITE" id="PS50853">
    <property type="entry name" value="FN3"/>
    <property type="match status" value="1"/>
</dbReference>
<dbReference type="CDD" id="cd00063">
    <property type="entry name" value="FN3"/>
    <property type="match status" value="1"/>
</dbReference>